<feature type="compositionally biased region" description="Basic and acidic residues" evidence="1">
    <location>
        <begin position="202"/>
        <end position="231"/>
    </location>
</feature>
<feature type="compositionally biased region" description="Basic and acidic residues" evidence="1">
    <location>
        <begin position="511"/>
        <end position="553"/>
    </location>
</feature>
<feature type="compositionally biased region" description="Polar residues" evidence="1">
    <location>
        <begin position="566"/>
        <end position="576"/>
    </location>
</feature>
<dbReference type="OMA" id="QKWWSIG"/>
<feature type="compositionally biased region" description="Basic and acidic residues" evidence="1">
    <location>
        <begin position="1242"/>
        <end position="1252"/>
    </location>
</feature>
<evidence type="ECO:0000313" key="2">
    <source>
        <dbReference type="EMBL" id="CDO70210.1"/>
    </source>
</evidence>
<feature type="compositionally biased region" description="Polar residues" evidence="1">
    <location>
        <begin position="816"/>
        <end position="828"/>
    </location>
</feature>
<proteinExistence type="predicted"/>
<feature type="compositionally biased region" description="Polar residues" evidence="1">
    <location>
        <begin position="1103"/>
        <end position="1115"/>
    </location>
</feature>
<feature type="compositionally biased region" description="Basic and acidic residues" evidence="1">
    <location>
        <begin position="335"/>
        <end position="361"/>
    </location>
</feature>
<organism evidence="2 3">
    <name type="scientific">Pycnoporus cinnabarinus</name>
    <name type="common">Cinnabar-red polypore</name>
    <name type="synonym">Trametes cinnabarina</name>
    <dbReference type="NCBI Taxonomy" id="5643"/>
    <lineage>
        <taxon>Eukaryota</taxon>
        <taxon>Fungi</taxon>
        <taxon>Dikarya</taxon>
        <taxon>Basidiomycota</taxon>
        <taxon>Agaricomycotina</taxon>
        <taxon>Agaricomycetes</taxon>
        <taxon>Polyporales</taxon>
        <taxon>Polyporaceae</taxon>
        <taxon>Trametes</taxon>
    </lineage>
</organism>
<feature type="compositionally biased region" description="Basic and acidic residues" evidence="1">
    <location>
        <begin position="369"/>
        <end position="386"/>
    </location>
</feature>
<feature type="region of interest" description="Disordered" evidence="1">
    <location>
        <begin position="167"/>
        <end position="231"/>
    </location>
</feature>
<gene>
    <name evidence="2" type="ORF">BN946_scf184942.g10</name>
</gene>
<feature type="region of interest" description="Disordered" evidence="1">
    <location>
        <begin position="2003"/>
        <end position="2076"/>
    </location>
</feature>
<feature type="region of interest" description="Disordered" evidence="1">
    <location>
        <begin position="473"/>
        <end position="640"/>
    </location>
</feature>
<feature type="compositionally biased region" description="Low complexity" evidence="1">
    <location>
        <begin position="2066"/>
        <end position="2076"/>
    </location>
</feature>
<evidence type="ECO:0000256" key="1">
    <source>
        <dbReference type="SAM" id="MobiDB-lite"/>
    </source>
</evidence>
<feature type="region of interest" description="Disordered" evidence="1">
    <location>
        <begin position="1156"/>
        <end position="1276"/>
    </location>
</feature>
<dbReference type="Proteomes" id="UP000029665">
    <property type="component" value="Unassembled WGS sequence"/>
</dbReference>
<feature type="region of interest" description="Disordered" evidence="1">
    <location>
        <begin position="1"/>
        <end position="31"/>
    </location>
</feature>
<feature type="region of interest" description="Disordered" evidence="1">
    <location>
        <begin position="816"/>
        <end position="851"/>
    </location>
</feature>
<dbReference type="OrthoDB" id="2563277at2759"/>
<feature type="compositionally biased region" description="Low complexity" evidence="1">
    <location>
        <begin position="1"/>
        <end position="30"/>
    </location>
</feature>
<feature type="compositionally biased region" description="Low complexity" evidence="1">
    <location>
        <begin position="1702"/>
        <end position="1739"/>
    </location>
</feature>
<protein>
    <submittedName>
        <fullName evidence="2">Uncharacterized protein</fullName>
    </submittedName>
</protein>
<feature type="compositionally biased region" description="Acidic residues" evidence="1">
    <location>
        <begin position="925"/>
        <end position="935"/>
    </location>
</feature>
<evidence type="ECO:0000313" key="3">
    <source>
        <dbReference type="Proteomes" id="UP000029665"/>
    </source>
</evidence>
<accession>A0A060S760</accession>
<feature type="region of interest" description="Disordered" evidence="1">
    <location>
        <begin position="780"/>
        <end position="804"/>
    </location>
</feature>
<comment type="caution">
    <text evidence="2">The sequence shown here is derived from an EMBL/GenBank/DDBJ whole genome shotgun (WGS) entry which is preliminary data.</text>
</comment>
<feature type="region of interest" description="Disordered" evidence="1">
    <location>
        <begin position="732"/>
        <end position="761"/>
    </location>
</feature>
<feature type="region of interest" description="Disordered" evidence="1">
    <location>
        <begin position="327"/>
        <end position="420"/>
    </location>
</feature>
<keyword evidence="3" id="KW-1185">Reference proteome</keyword>
<feature type="region of interest" description="Disordered" evidence="1">
    <location>
        <begin position="946"/>
        <end position="992"/>
    </location>
</feature>
<dbReference type="EMBL" id="CCBP010000073">
    <property type="protein sequence ID" value="CDO70210.1"/>
    <property type="molecule type" value="Genomic_DNA"/>
</dbReference>
<feature type="region of interest" description="Disordered" evidence="1">
    <location>
        <begin position="1753"/>
        <end position="1786"/>
    </location>
</feature>
<dbReference type="HOGENOM" id="CLU_000458_0_0_1"/>
<feature type="compositionally biased region" description="Low complexity" evidence="1">
    <location>
        <begin position="473"/>
        <end position="510"/>
    </location>
</feature>
<feature type="compositionally biased region" description="Basic residues" evidence="1">
    <location>
        <begin position="780"/>
        <end position="790"/>
    </location>
</feature>
<sequence length="2076" mass="224897">MRNTLPLLSRAPAPSSSIPHPSSSISPADITPQDLVPTIRLISATPSAAGSAGDASMSFASSSYATIAPFASSPLAPKADANAPKKRLVPKKSKLGLLGGGKSKEKANKDFSDIARRVGSAPSTGRGGFEIYVDQNDDPELAEIVVVKKKKSRLALDGMKWGTLGEVTNVPSAPKEQKPAPSDNLLKVKGDENQKWWSIGRGRKDSKGKEKEQKPPARSKTPEPSRPLEGRARFNSLDSGILLNSPVAQPQKQGTTSSIKSLLEVPVIATAPLDNQSKDSLNVPTNGLLSPDAQPSGSIAVRAIRSMRSLARMASWAQLSNEKEGNAGVAATDAVKTKTKEEKKTTKEKDEKKNKEKADTMKKKKKKDKEKTKVKDLGSKEKEKTIRYSGSSFEAGALSAQGSPAPLKTEDGARTLSRKKQSVLGLGLPSTLRLATVRDVSNSTTGSATGVPQAPPRLSVDSAHLILNAQGRPSSILSSGSSLRPPSTASGISTFSGRSPRSSSSSIASVRWDEVNIRTAKETQRKERRTRREKEKEGGKTTRESRRSSESRRRTPISEIFPETQMRAQEGQQREPSLSPPASGMNHPIVRVEEATADGHSPPSDDEMEAAALPGETSVSETPIKRARPRPMSEQMLGRPRPQPICDDAEGDAVLSILDAATNDLASLINRLDLEATPASTNNTPLCLSPLKGGEESPLKARTMRGSPLQSELRESTASIASLRTYVNMKSQSTATLPLQSPKPSPRSRPPKIQPNTLVGQQIAPWSELDWKVSPRKPLVKPKAASHLKHERTLTPSPSDPMPVFKPLRPAKLKTSKATLSASPSLHTLTPPVGPADEAGPSSHTFGRRPSKVGLDMDNLEKSEAAPSPTPVFKKIGGHHRKSSSLIPMNSKGSVGSLRRMGVPISAEARKGLGLCGTLGGSTEPDVDPEDQDSDIPDELQVILSGQSDDDMTGPLNDTLSFRPPSLPGSPPQTVLPLSSDNDRAVAESEADADPPVFQAQLFDAEANQAELDEGEGGHGSASEDDTKKSFDFTGELQKLNESGASDRASFVEQLENAFKTPARIELGFDFGIEEGMLAPPVPAMPKDLNVRPTPPAEDVPRSFSNTGDTMSIFGSSEVHEDGGSRDSGLSQEHEHDISFMMRELEDECRVYPELARTSSMRSKPSDGRLNKDFKFGGRPSPQASSKDASPRPLTLSDIIPPLSHSHSRSRSQSSTTEDDSVLKSIMAKATDIMPGEEDERHEEKAELDTKLPEQSAFPGDMTRSSHARTESGLSFTGFDSFDEVRRGFEFGPNRPAFWPPPQAVFRPAHKQHESLYSIASISSYGAVVNPGAQDPFGYAHEPSRPPSMDDMSLSMSMSVDDTFSFIHRNKPRKRVDSDASSFYFRPAGAAQTMHPYRRGHRRGPSALSIASNAPPVSLYNRSFAGHRRNDSNTSASSIALSYAMHGAGGGRPNWAQHSRDYSVDSIMSDYSERPMARPGLGDKMFETSHGAPLSAIAASPDSAYSMSDREANRTSWDSIMDNENERYASAEDSLFDKTRNRNSVSSESVFGFDPYAQYTRPPPSHQFRPLSMMSEMSVHSPPKEDDTMITMLGGGHVRRLSVSSLVEASPCVRVERNKHATLPGRVLQFDMERAAEDSPNKSRLIEKPSIASTSSYQFGGERMIKARQGLLERQSLEESALMAHGEDVLASLRERSIFNKPSPAARSRSSTCTSSSSGTETPPLSSSDGSSISGGSQSSIDLGHLNTILANATHPSSSIARTRTRARARGMGHRRRIEQARMSRSSVYETIQEEASVLSSSPSPKQPTPQSVAKAFASPLANDSVYIVGDGESAYSDWDEERGIMTLRHYYALRDEAHETVEESKRVWVDTPFSIFAVQSFQPPREPAVMQAMLEHSKKNFGPLPSELRPHRVRSRTSSRASPYPTRSMRSSFSPEKPRSSPIQIFTDAPSKPFAATLQEAPVLREVQRDANTFMASPAPALDEIKPFSPLHFEIDTSKRGKAAFGLPPRPRVTSSTRRAALGWSKRSTGKSSTQDCKENISSSMIIPTPSETLRINRPRPRGRPTPARVAVPAA</sequence>
<feature type="region of interest" description="Disordered" evidence="1">
    <location>
        <begin position="1901"/>
        <end position="1948"/>
    </location>
</feature>
<feature type="compositionally biased region" description="Polar residues" evidence="1">
    <location>
        <begin position="2027"/>
        <end position="2055"/>
    </location>
</feature>
<dbReference type="STRING" id="5643.A0A060S760"/>
<name>A0A060S760_PYCCI</name>
<feature type="compositionally biased region" description="Basic residues" evidence="1">
    <location>
        <begin position="1763"/>
        <end position="1777"/>
    </location>
</feature>
<feature type="region of interest" description="Disordered" evidence="1">
    <location>
        <begin position="1701"/>
        <end position="1739"/>
    </location>
</feature>
<feature type="region of interest" description="Disordered" evidence="1">
    <location>
        <begin position="916"/>
        <end position="935"/>
    </location>
</feature>
<feature type="compositionally biased region" description="Basic and acidic residues" evidence="1">
    <location>
        <begin position="1164"/>
        <end position="1176"/>
    </location>
</feature>
<feature type="region of interest" description="Disordered" evidence="1">
    <location>
        <begin position="1094"/>
        <end position="1132"/>
    </location>
</feature>
<reference evidence="2" key="1">
    <citation type="submission" date="2014-01" db="EMBL/GenBank/DDBJ databases">
        <title>The genome of the white-rot fungus Pycnoporus cinnabarinus: a basidiomycete model with a versatile arsenal for lignocellulosic biomass breakdown.</title>
        <authorList>
            <person name="Levasseur A."/>
            <person name="Lomascolo A."/>
            <person name="Ruiz-Duenas F.J."/>
            <person name="Uzan E."/>
            <person name="Piumi F."/>
            <person name="Kues U."/>
            <person name="Ram A.F.J."/>
            <person name="Murat C."/>
            <person name="Haon M."/>
            <person name="Benoit I."/>
            <person name="Arfi Y."/>
            <person name="Chevret D."/>
            <person name="Drula E."/>
            <person name="Kwon M.J."/>
            <person name="Gouret P."/>
            <person name="Lesage-Meessen L."/>
            <person name="Lombard V."/>
            <person name="Mariette J."/>
            <person name="Noirot C."/>
            <person name="Park J."/>
            <person name="Patyshakuliyeva A."/>
            <person name="Wieneger R.A.B."/>
            <person name="Wosten H.A.B."/>
            <person name="Martin F."/>
            <person name="Coutinho P.M."/>
            <person name="de Vries R."/>
            <person name="Martinez A.T."/>
            <person name="Klopp C."/>
            <person name="Pontarotti P."/>
            <person name="Henrissat B."/>
            <person name="Record E."/>
        </authorList>
    </citation>
    <scope>NUCLEOTIDE SEQUENCE [LARGE SCALE GENOMIC DNA]</scope>
    <source>
        <strain evidence="2">BRFM137</strain>
    </source>
</reference>